<proteinExistence type="predicted"/>
<dbReference type="AlphaFoldDB" id="A0AA38W4I6"/>
<reference evidence="2" key="1">
    <citation type="submission" date="2023-03" db="EMBL/GenBank/DDBJ databases">
        <title>Chromosome-scale reference genome and RAD-based genetic map of yellow starthistle (Centaurea solstitialis) reveal putative structural variation and QTLs associated with invader traits.</title>
        <authorList>
            <person name="Reatini B."/>
            <person name="Cang F.A."/>
            <person name="Jiang Q."/>
            <person name="Mckibben M.T.W."/>
            <person name="Barker M.S."/>
            <person name="Rieseberg L.H."/>
            <person name="Dlugosch K.M."/>
        </authorList>
    </citation>
    <scope>NUCLEOTIDE SEQUENCE</scope>
    <source>
        <strain evidence="2">CAN-66</strain>
        <tissue evidence="2">Leaf</tissue>
    </source>
</reference>
<evidence type="ECO:0000259" key="1">
    <source>
        <dbReference type="Pfam" id="PF13966"/>
    </source>
</evidence>
<evidence type="ECO:0000313" key="3">
    <source>
        <dbReference type="Proteomes" id="UP001172457"/>
    </source>
</evidence>
<keyword evidence="3" id="KW-1185">Reference proteome</keyword>
<protein>
    <recommendedName>
        <fullName evidence="1">Reverse transcriptase zinc-binding domain-containing protein</fullName>
    </recommendedName>
</protein>
<feature type="domain" description="Reverse transcriptase zinc-binding" evidence="1">
    <location>
        <begin position="70"/>
        <end position="120"/>
    </location>
</feature>
<name>A0AA38W4I6_9ASTR</name>
<dbReference type="EMBL" id="JARYMX010000008">
    <property type="protein sequence ID" value="KAJ9538475.1"/>
    <property type="molecule type" value="Genomic_DNA"/>
</dbReference>
<gene>
    <name evidence="2" type="ORF">OSB04_031208</name>
</gene>
<accession>A0AA38W4I6</accession>
<organism evidence="2 3">
    <name type="scientific">Centaurea solstitialis</name>
    <name type="common">yellow star-thistle</name>
    <dbReference type="NCBI Taxonomy" id="347529"/>
    <lineage>
        <taxon>Eukaryota</taxon>
        <taxon>Viridiplantae</taxon>
        <taxon>Streptophyta</taxon>
        <taxon>Embryophyta</taxon>
        <taxon>Tracheophyta</taxon>
        <taxon>Spermatophyta</taxon>
        <taxon>Magnoliopsida</taxon>
        <taxon>eudicotyledons</taxon>
        <taxon>Gunneridae</taxon>
        <taxon>Pentapetalae</taxon>
        <taxon>asterids</taxon>
        <taxon>campanulids</taxon>
        <taxon>Asterales</taxon>
        <taxon>Asteraceae</taxon>
        <taxon>Carduoideae</taxon>
        <taxon>Cardueae</taxon>
        <taxon>Centaureinae</taxon>
        <taxon>Centaurea</taxon>
    </lineage>
</organism>
<dbReference type="InterPro" id="IPR026960">
    <property type="entry name" value="RVT-Znf"/>
</dbReference>
<dbReference type="Pfam" id="PF13966">
    <property type="entry name" value="zf-RVT"/>
    <property type="match status" value="1"/>
</dbReference>
<sequence>MESNAKWVCVVSSCSTINNGSSTSGINMHNLIVCKENNGGWRWQPEDNEFFPVRSLRMLIDCITSPSAGNKTIWVKWVTSRANIHLWLTLNNRLTTMDNLSSSNRCTQCNVNSESSDHILGFVRLQKLLQRIFLRGNGVEHPAGKEIFMGWQGEHRPYPPRGQERATRRLSYPCDVWSKLILARNGADRIVRRTIATTFFWVLGIQRNCKVFKGTIRKDKKISKDIRFIPYDWIR</sequence>
<dbReference type="Proteomes" id="UP001172457">
    <property type="component" value="Chromosome 8"/>
</dbReference>
<evidence type="ECO:0000313" key="2">
    <source>
        <dbReference type="EMBL" id="KAJ9538475.1"/>
    </source>
</evidence>
<comment type="caution">
    <text evidence="2">The sequence shown here is derived from an EMBL/GenBank/DDBJ whole genome shotgun (WGS) entry which is preliminary data.</text>
</comment>
<feature type="non-terminal residue" evidence="2">
    <location>
        <position position="235"/>
    </location>
</feature>